<reference evidence="1" key="1">
    <citation type="submission" date="2020-05" db="UniProtKB">
        <authorList>
            <consortium name="EnsemblMetazoa"/>
        </authorList>
    </citation>
    <scope>IDENTIFICATION</scope>
    <source>
        <strain evidence="1">Aabys</strain>
    </source>
</reference>
<dbReference type="VEuPathDB" id="VectorBase:MDOMA2_017452"/>
<name>A0A1I8NAU8_MUSDO</name>
<protein>
    <submittedName>
        <fullName evidence="1">Uncharacterized protein</fullName>
    </submittedName>
</protein>
<proteinExistence type="predicted"/>
<dbReference type="VEuPathDB" id="VectorBase:MDOA013346"/>
<evidence type="ECO:0000313" key="1">
    <source>
        <dbReference type="EnsemblMetazoa" id="MDOA013346-PA"/>
    </source>
</evidence>
<accession>A0A1I8NAU8</accession>
<dbReference type="eggNOG" id="KOG3658">
    <property type="taxonomic scope" value="Eukaryota"/>
</dbReference>
<organism evidence="1">
    <name type="scientific">Musca domestica</name>
    <name type="common">House fly</name>
    <dbReference type="NCBI Taxonomy" id="7370"/>
    <lineage>
        <taxon>Eukaryota</taxon>
        <taxon>Metazoa</taxon>
        <taxon>Ecdysozoa</taxon>
        <taxon>Arthropoda</taxon>
        <taxon>Hexapoda</taxon>
        <taxon>Insecta</taxon>
        <taxon>Pterygota</taxon>
        <taxon>Neoptera</taxon>
        <taxon>Endopterygota</taxon>
        <taxon>Diptera</taxon>
        <taxon>Brachycera</taxon>
        <taxon>Muscomorpha</taxon>
        <taxon>Muscoidea</taxon>
        <taxon>Muscidae</taxon>
        <taxon>Musca</taxon>
    </lineage>
</organism>
<dbReference type="AlphaFoldDB" id="A0A1I8NAU8"/>
<dbReference type="EnsemblMetazoa" id="MDOA013346-RA">
    <property type="protein sequence ID" value="MDOA013346-PA"/>
    <property type="gene ID" value="MDOA013346"/>
</dbReference>
<sequence length="106" mass="12780">MICEPNFDLPQKFDIKQLQNAAQIDSNTTENAPADWLLQHVKPKISYLQKDFNILPKFHDQFEHLNRVLSVKENQYLNCRWNQFLNNAPQEYVKIRLFQDFQKEKE</sequence>